<name>A0AAQ3MDM0_VIGMU</name>
<protein>
    <submittedName>
        <fullName evidence="1">Uncharacterized protein</fullName>
    </submittedName>
</protein>
<keyword evidence="2" id="KW-1185">Reference proteome</keyword>
<accession>A0AAQ3MDM0</accession>
<feature type="non-terminal residue" evidence="1">
    <location>
        <position position="1"/>
    </location>
</feature>
<evidence type="ECO:0000313" key="1">
    <source>
        <dbReference type="EMBL" id="WVY89164.1"/>
    </source>
</evidence>
<dbReference type="EMBL" id="CP144690">
    <property type="protein sequence ID" value="WVY89164.1"/>
    <property type="molecule type" value="Genomic_DNA"/>
</dbReference>
<sequence>TTSLFSSHSFPLFLLLTTSSNPYSLSTISSSLFYQRSLSPLSSIPLRLLLSLLTSPSSSTAPGYAPNLMSSLSHSSTFLPRHSLTDAQGTRVGYAHGVHEGGQCQRLPLCLV</sequence>
<feature type="non-terminal residue" evidence="1">
    <location>
        <position position="112"/>
    </location>
</feature>
<reference evidence="1 2" key="1">
    <citation type="journal article" date="2023" name="Life. Sci Alliance">
        <title>Evolutionary insights into 3D genome organization and epigenetic landscape of Vigna mungo.</title>
        <authorList>
            <person name="Junaid A."/>
            <person name="Singh B."/>
            <person name="Bhatia S."/>
        </authorList>
    </citation>
    <scope>NUCLEOTIDE SEQUENCE [LARGE SCALE GENOMIC DNA]</scope>
    <source>
        <strain evidence="1">Urdbean</strain>
    </source>
</reference>
<proteinExistence type="predicted"/>
<dbReference type="AlphaFoldDB" id="A0AAQ3MDM0"/>
<gene>
    <name evidence="1" type="ORF">V8G54_034678</name>
</gene>
<organism evidence="1 2">
    <name type="scientific">Vigna mungo</name>
    <name type="common">Black gram</name>
    <name type="synonym">Phaseolus mungo</name>
    <dbReference type="NCBI Taxonomy" id="3915"/>
    <lineage>
        <taxon>Eukaryota</taxon>
        <taxon>Viridiplantae</taxon>
        <taxon>Streptophyta</taxon>
        <taxon>Embryophyta</taxon>
        <taxon>Tracheophyta</taxon>
        <taxon>Spermatophyta</taxon>
        <taxon>Magnoliopsida</taxon>
        <taxon>eudicotyledons</taxon>
        <taxon>Gunneridae</taxon>
        <taxon>Pentapetalae</taxon>
        <taxon>rosids</taxon>
        <taxon>fabids</taxon>
        <taxon>Fabales</taxon>
        <taxon>Fabaceae</taxon>
        <taxon>Papilionoideae</taxon>
        <taxon>50 kb inversion clade</taxon>
        <taxon>NPAAA clade</taxon>
        <taxon>indigoferoid/millettioid clade</taxon>
        <taxon>Phaseoleae</taxon>
        <taxon>Vigna</taxon>
    </lineage>
</organism>
<dbReference type="Proteomes" id="UP001374535">
    <property type="component" value="Chromosome 11"/>
</dbReference>
<evidence type="ECO:0000313" key="2">
    <source>
        <dbReference type="Proteomes" id="UP001374535"/>
    </source>
</evidence>